<keyword evidence="2" id="KW-1185">Reference proteome</keyword>
<reference evidence="1 2" key="1">
    <citation type="submission" date="2019-02" db="EMBL/GenBank/DDBJ databases">
        <title>Deep-cultivation of Planctomycetes and their phenomic and genomic characterization uncovers novel biology.</title>
        <authorList>
            <person name="Wiegand S."/>
            <person name="Jogler M."/>
            <person name="Boedeker C."/>
            <person name="Pinto D."/>
            <person name="Vollmers J."/>
            <person name="Rivas-Marin E."/>
            <person name="Kohn T."/>
            <person name="Peeters S.H."/>
            <person name="Heuer A."/>
            <person name="Rast P."/>
            <person name="Oberbeckmann S."/>
            <person name="Bunk B."/>
            <person name="Jeske O."/>
            <person name="Meyerdierks A."/>
            <person name="Storesund J.E."/>
            <person name="Kallscheuer N."/>
            <person name="Luecker S."/>
            <person name="Lage O.M."/>
            <person name="Pohl T."/>
            <person name="Merkel B.J."/>
            <person name="Hornburger P."/>
            <person name="Mueller R.-W."/>
            <person name="Bruemmer F."/>
            <person name="Labrenz M."/>
            <person name="Spormann A.M."/>
            <person name="Op den Camp H."/>
            <person name="Overmann J."/>
            <person name="Amann R."/>
            <person name="Jetten M.S.M."/>
            <person name="Mascher T."/>
            <person name="Medema M.H."/>
            <person name="Devos D.P."/>
            <person name="Kaster A.-K."/>
            <person name="Ovreas L."/>
            <person name="Rohde M."/>
            <person name="Galperin M.Y."/>
            <person name="Jogler C."/>
        </authorList>
    </citation>
    <scope>NUCLEOTIDE SEQUENCE [LARGE SCALE GENOMIC DNA]</scope>
    <source>
        <strain evidence="1 2">Mal52</strain>
    </source>
</reference>
<dbReference type="EMBL" id="CP036276">
    <property type="protein sequence ID" value="QDU44572.1"/>
    <property type="molecule type" value="Genomic_DNA"/>
</dbReference>
<dbReference type="KEGG" id="sdyn:Mal52_30560"/>
<accession>A0A517ZQ09</accession>
<sequence>MLSGNVRTENAIVENGSDQNLTRRVRTIGSIAVSFAADDLISFDCIIFSNVAAIEAGRRSHCRRSRPLLKLLSFRSAATRRQAASDKPQHQV</sequence>
<gene>
    <name evidence="1" type="ORF">Mal52_30560</name>
</gene>
<proteinExistence type="predicted"/>
<evidence type="ECO:0000313" key="2">
    <source>
        <dbReference type="Proteomes" id="UP000319383"/>
    </source>
</evidence>
<organism evidence="1 2">
    <name type="scientific">Symmachiella dynata</name>
    <dbReference type="NCBI Taxonomy" id="2527995"/>
    <lineage>
        <taxon>Bacteria</taxon>
        <taxon>Pseudomonadati</taxon>
        <taxon>Planctomycetota</taxon>
        <taxon>Planctomycetia</taxon>
        <taxon>Planctomycetales</taxon>
        <taxon>Planctomycetaceae</taxon>
        <taxon>Symmachiella</taxon>
    </lineage>
</organism>
<evidence type="ECO:0000313" key="1">
    <source>
        <dbReference type="EMBL" id="QDU44572.1"/>
    </source>
</evidence>
<protein>
    <submittedName>
        <fullName evidence="1">Uncharacterized protein</fullName>
    </submittedName>
</protein>
<dbReference type="Proteomes" id="UP000319383">
    <property type="component" value="Chromosome"/>
</dbReference>
<name>A0A517ZQ09_9PLAN</name>
<dbReference type="AlphaFoldDB" id="A0A517ZQ09"/>